<dbReference type="Pfam" id="PF00753">
    <property type="entry name" value="Lactamase_B"/>
    <property type="match status" value="1"/>
</dbReference>
<dbReference type="InterPro" id="IPR036866">
    <property type="entry name" value="RibonucZ/Hydroxyglut_hydro"/>
</dbReference>
<dbReference type="eggNOG" id="COG0491">
    <property type="taxonomic scope" value="Bacteria"/>
</dbReference>
<evidence type="ECO:0000256" key="1">
    <source>
        <dbReference type="SAM" id="Phobius"/>
    </source>
</evidence>
<accession>A0A068NLP8</accession>
<keyword evidence="1" id="KW-1133">Transmembrane helix</keyword>
<protein>
    <submittedName>
        <fullName evidence="3">Metal-dependent hydrolase</fullName>
    </submittedName>
</protein>
<organism evidence="3 4">
    <name type="scientific">Fimbriimonas ginsengisoli Gsoil 348</name>
    <dbReference type="NCBI Taxonomy" id="661478"/>
    <lineage>
        <taxon>Bacteria</taxon>
        <taxon>Bacillati</taxon>
        <taxon>Armatimonadota</taxon>
        <taxon>Fimbriimonadia</taxon>
        <taxon>Fimbriimonadales</taxon>
        <taxon>Fimbriimonadaceae</taxon>
        <taxon>Fimbriimonas</taxon>
    </lineage>
</organism>
<dbReference type="Gene3D" id="3.60.15.10">
    <property type="entry name" value="Ribonuclease Z/Hydroxyacylglutathione hydrolase-like"/>
    <property type="match status" value="1"/>
</dbReference>
<dbReference type="InterPro" id="IPR001279">
    <property type="entry name" value="Metallo-B-lactamas"/>
</dbReference>
<dbReference type="GO" id="GO:0016787">
    <property type="term" value="F:hydrolase activity"/>
    <property type="evidence" value="ECO:0007669"/>
    <property type="project" value="UniProtKB-KW"/>
</dbReference>
<dbReference type="KEGG" id="fgi:OP10G_0317"/>
<gene>
    <name evidence="3" type="ORF">OP10G_0317</name>
</gene>
<keyword evidence="4" id="KW-1185">Reference proteome</keyword>
<dbReference type="SUPFAM" id="SSF56281">
    <property type="entry name" value="Metallo-hydrolase/oxidoreductase"/>
    <property type="match status" value="1"/>
</dbReference>
<proteinExistence type="predicted"/>
<keyword evidence="1" id="KW-0812">Transmembrane</keyword>
<sequence length="236" mass="24966">MNDDLYVIPVTFVGPLGSMVLNLALIVGPDRDTTLVDASMPGHVDEVAAALAADGFSMDDLRQIVVTHQDVDHIGSLAAIKIRSCATVIAHSIEAPYIEGKERLVKYPSQERLDQNPGMKEIFDQIGFAPVDRLVEDGDLLEIGGGTRVIHTPGHTPGHISLFLERSKTLISGDALTSADGQLAGPSVGATPDYSTAVESVKKLAALPEVNAIVTYHGGLVTDDPLGQLRRVAASL</sequence>
<dbReference type="STRING" id="661478.OP10G_0317"/>
<evidence type="ECO:0000313" key="3">
    <source>
        <dbReference type="EMBL" id="AIE83685.1"/>
    </source>
</evidence>
<dbReference type="Proteomes" id="UP000027982">
    <property type="component" value="Chromosome"/>
</dbReference>
<dbReference type="InterPro" id="IPR050855">
    <property type="entry name" value="NDM-1-like"/>
</dbReference>
<dbReference type="AlphaFoldDB" id="A0A068NLP8"/>
<evidence type="ECO:0000259" key="2">
    <source>
        <dbReference type="SMART" id="SM00849"/>
    </source>
</evidence>
<dbReference type="EMBL" id="CP007139">
    <property type="protein sequence ID" value="AIE83685.1"/>
    <property type="molecule type" value="Genomic_DNA"/>
</dbReference>
<dbReference type="CDD" id="cd07721">
    <property type="entry name" value="yflN-like_MBL-fold"/>
    <property type="match status" value="1"/>
</dbReference>
<feature type="transmembrane region" description="Helical" evidence="1">
    <location>
        <begin position="6"/>
        <end position="27"/>
    </location>
</feature>
<dbReference type="SMART" id="SM00849">
    <property type="entry name" value="Lactamase_B"/>
    <property type="match status" value="1"/>
</dbReference>
<feature type="domain" description="Metallo-beta-lactamase" evidence="2">
    <location>
        <begin position="20"/>
        <end position="217"/>
    </location>
</feature>
<dbReference type="HOGENOM" id="CLU_030571_2_1_0"/>
<evidence type="ECO:0000313" key="4">
    <source>
        <dbReference type="Proteomes" id="UP000027982"/>
    </source>
</evidence>
<keyword evidence="3" id="KW-0378">Hydrolase</keyword>
<dbReference type="PANTHER" id="PTHR42951">
    <property type="entry name" value="METALLO-BETA-LACTAMASE DOMAIN-CONTAINING"/>
    <property type="match status" value="1"/>
</dbReference>
<keyword evidence="1" id="KW-0472">Membrane</keyword>
<dbReference type="RefSeq" id="WP_144240942.1">
    <property type="nucleotide sequence ID" value="NZ_CP007139.1"/>
</dbReference>
<name>A0A068NLP8_FIMGI</name>
<reference evidence="3 4" key="1">
    <citation type="journal article" date="2014" name="PLoS ONE">
        <title>The first complete genome sequence of the class fimbriimonadia in the phylum armatimonadetes.</title>
        <authorList>
            <person name="Hu Z.Y."/>
            <person name="Wang Y.Z."/>
            <person name="Im W.T."/>
            <person name="Wang S.Y."/>
            <person name="Zhao G.P."/>
            <person name="Zheng H.J."/>
            <person name="Quan Z.X."/>
        </authorList>
    </citation>
    <scope>NUCLEOTIDE SEQUENCE [LARGE SCALE GENOMIC DNA]</scope>
    <source>
        <strain evidence="3">Gsoil 348</strain>
    </source>
</reference>
<dbReference type="PANTHER" id="PTHR42951:SF15">
    <property type="entry name" value="METALLO-BETA-LACTAMASE SUPERFAMILY PROTEIN"/>
    <property type="match status" value="1"/>
</dbReference>